<dbReference type="GO" id="GO:0051082">
    <property type="term" value="F:unfolded protein binding"/>
    <property type="evidence" value="ECO:0007669"/>
    <property type="project" value="InterPro"/>
</dbReference>
<dbReference type="AlphaFoldDB" id="D8M9L1"/>
<dbReference type="GO" id="GO:0005524">
    <property type="term" value="F:ATP binding"/>
    <property type="evidence" value="ECO:0007669"/>
    <property type="project" value="UniProtKB-KW"/>
</dbReference>
<dbReference type="NCBIfam" id="NF041082">
    <property type="entry name" value="thermosome_alpha"/>
    <property type="match status" value="1"/>
</dbReference>
<dbReference type="InterPro" id="IPR027410">
    <property type="entry name" value="TCP-1-like_intermed_sf"/>
</dbReference>
<organism evidence="12">
    <name type="scientific">Blastocystis hominis</name>
    <dbReference type="NCBI Taxonomy" id="12968"/>
    <lineage>
        <taxon>Eukaryota</taxon>
        <taxon>Sar</taxon>
        <taxon>Stramenopiles</taxon>
        <taxon>Bigyra</taxon>
        <taxon>Opalozoa</taxon>
        <taxon>Opalinata</taxon>
        <taxon>Blastocystidae</taxon>
        <taxon>Blastocystis</taxon>
    </lineage>
</organism>
<keyword evidence="5" id="KW-0963">Cytoplasm</keyword>
<dbReference type="InterPro" id="IPR054827">
    <property type="entry name" value="thermosome_alpha"/>
</dbReference>
<proteinExistence type="inferred from homology"/>
<dbReference type="PROSITE" id="PS00750">
    <property type="entry name" value="TCP1_1"/>
    <property type="match status" value="1"/>
</dbReference>
<evidence type="ECO:0000256" key="3">
    <source>
        <dbReference type="ARBA" id="ARBA00011531"/>
    </source>
</evidence>
<dbReference type="InterPro" id="IPR002194">
    <property type="entry name" value="Chaperonin_TCP-1_CS"/>
</dbReference>
<evidence type="ECO:0000256" key="1">
    <source>
        <dbReference type="ARBA" id="ARBA00004496"/>
    </source>
</evidence>
<dbReference type="GO" id="GO:0016887">
    <property type="term" value="F:ATP hydrolysis activity"/>
    <property type="evidence" value="ECO:0007669"/>
    <property type="project" value="InterPro"/>
</dbReference>
<dbReference type="FunFam" id="1.10.560.10:FF:000073">
    <property type="entry name" value="T-complex protein 1 subunit gamma"/>
    <property type="match status" value="1"/>
</dbReference>
<evidence type="ECO:0000313" key="12">
    <source>
        <dbReference type="EMBL" id="CBK24750.2"/>
    </source>
</evidence>
<dbReference type="InterPro" id="IPR017998">
    <property type="entry name" value="Chaperone_TCP-1"/>
</dbReference>
<accession>D8M9L1</accession>
<comment type="similarity">
    <text evidence="2 10">Belongs to the TCP-1 chaperonin family.</text>
</comment>
<dbReference type="InterPro" id="IPR053374">
    <property type="entry name" value="TCP-1_chaperonin"/>
</dbReference>
<evidence type="ECO:0000256" key="8">
    <source>
        <dbReference type="ARBA" id="ARBA00023186"/>
    </source>
</evidence>
<evidence type="ECO:0000256" key="4">
    <source>
        <dbReference type="ARBA" id="ARBA00017187"/>
    </source>
</evidence>
<dbReference type="InterPro" id="IPR027413">
    <property type="entry name" value="GROEL-like_equatorial_sf"/>
</dbReference>
<dbReference type="PANTHER" id="PTHR11353">
    <property type="entry name" value="CHAPERONIN"/>
    <property type="match status" value="1"/>
</dbReference>
<dbReference type="InterPro" id="IPR012719">
    <property type="entry name" value="Chap_CCT_gamma"/>
</dbReference>
<evidence type="ECO:0000256" key="2">
    <source>
        <dbReference type="ARBA" id="ARBA00008020"/>
    </source>
</evidence>
<comment type="subcellular location">
    <subcellularLocation>
        <location evidence="1">Cytoplasm</location>
    </subcellularLocation>
</comment>
<dbReference type="CDD" id="cd03337">
    <property type="entry name" value="TCP1_gamma"/>
    <property type="match status" value="1"/>
</dbReference>
<comment type="subunit">
    <text evidence="3">Heterooligomeric complex of about 850 to 900 kDa that forms two stacked rings, 12 to 16 nm in diameter.</text>
</comment>
<protein>
    <recommendedName>
        <fullName evidence="4 11">T-complex protein 1 subunit gamma</fullName>
    </recommendedName>
</protein>
<evidence type="ECO:0000256" key="6">
    <source>
        <dbReference type="ARBA" id="ARBA00022741"/>
    </source>
</evidence>
<dbReference type="Gene3D" id="3.30.260.10">
    <property type="entry name" value="TCP-1-like chaperonin intermediate domain"/>
    <property type="match status" value="1"/>
</dbReference>
<keyword evidence="7 10" id="KW-0067">ATP-binding</keyword>
<comment type="function">
    <text evidence="9">Molecular chaperone; assists the folding of proteins upon ATP hydrolysis. Known to play a role, in vitro, in the folding of actin and tubulin.</text>
</comment>
<keyword evidence="6 10" id="KW-0547">Nucleotide-binding</keyword>
<dbReference type="SUPFAM" id="SSF52029">
    <property type="entry name" value="GroEL apical domain-like"/>
    <property type="match status" value="1"/>
</dbReference>
<keyword evidence="13" id="KW-1185">Reference proteome</keyword>
<name>D8M9L1_BLAHO</name>
<evidence type="ECO:0000256" key="5">
    <source>
        <dbReference type="ARBA" id="ARBA00022490"/>
    </source>
</evidence>
<dbReference type="NCBIfam" id="NF041083">
    <property type="entry name" value="thermosome_beta"/>
    <property type="match status" value="1"/>
</dbReference>
<dbReference type="OrthoDB" id="10248520at2759"/>
<dbReference type="FunFam" id="1.10.560.10:FF:000085">
    <property type="entry name" value="T-complex protein 1 subunit gamma"/>
    <property type="match status" value="1"/>
</dbReference>
<dbReference type="PRINTS" id="PR00304">
    <property type="entry name" value="TCOMPLEXTCP1"/>
</dbReference>
<dbReference type="RefSeq" id="XP_012898798.1">
    <property type="nucleotide sequence ID" value="XM_013043344.1"/>
</dbReference>
<dbReference type="InParanoid" id="D8M9L1"/>
<dbReference type="Gene3D" id="3.50.7.10">
    <property type="entry name" value="GroEL"/>
    <property type="match status" value="1"/>
</dbReference>
<sequence>MLAIRDEELSRWAVLLVNFSSPCLKYFTSKCGAYSLDQNTKRESGRKVQLGNIQAAKAVADIIRTTLGPRSMLKMLLDPMGGILLTNDGNSILREVDVSHPAAKSMIELSRTQDEEVGDGTTSVIILAGEMLVSAEPFISGNIHPTVIVRAYYKALESALHICEEIATPIDIQDRSMMMKLLDSAIGTKFSSRFGDLISGLALDSVLTVLDEKTNEIDLKRYVRVEKIPGGELSESRVIRGVMLNKDVTHASMRRKIEHPRIVLLDCSLEYVKAESVASLEIHEADAWDRALKQEEEAVKEMCDAILSLKPDLVITEKGISDLAQHYLQKANVSALRRVRKSDNNRLARATGATIVHRPDELTESDVGTRCGLFEVRQIGDEYFAFIEDCEAPKACSVLLRGGSRDALNEIERNLQDAMQVARNVAQDPRLLPGGGATEMEIACRLQAEAKREGGVDALPLSAVGQAMEIIPRTLCQNCGADTIRVITKLRAEHCKAEGEGTFLGVDGVKGTIADMRELGVWDTFQVKTQTIKTAIESACMLLRIDDIVSGMQNGK</sequence>
<dbReference type="NCBIfam" id="TIGR02344">
    <property type="entry name" value="chap_CCT_gamma"/>
    <property type="match status" value="1"/>
</dbReference>
<dbReference type="FunCoup" id="D8M9L1">
    <property type="interactions" value="619"/>
</dbReference>
<dbReference type="PROSITE" id="PS00995">
    <property type="entry name" value="TCP1_3"/>
    <property type="match status" value="1"/>
</dbReference>
<gene>
    <name evidence="12" type="ORF">GSBLH_T00004448001</name>
</gene>
<dbReference type="Pfam" id="PF00118">
    <property type="entry name" value="Cpn60_TCP1"/>
    <property type="match status" value="1"/>
</dbReference>
<dbReference type="OMA" id="DKMLVNP"/>
<dbReference type="GO" id="GO:0140662">
    <property type="term" value="F:ATP-dependent protein folding chaperone"/>
    <property type="evidence" value="ECO:0007669"/>
    <property type="project" value="InterPro"/>
</dbReference>
<dbReference type="InterPro" id="IPR027409">
    <property type="entry name" value="GroEL-like_apical_dom_sf"/>
</dbReference>
<evidence type="ECO:0000313" key="13">
    <source>
        <dbReference type="Proteomes" id="UP000008312"/>
    </source>
</evidence>
<keyword evidence="8 10" id="KW-0143">Chaperone</keyword>
<dbReference type="Proteomes" id="UP000008312">
    <property type="component" value="Unassembled WGS sequence"/>
</dbReference>
<dbReference type="FunFam" id="3.50.7.10:FF:000005">
    <property type="entry name" value="T-complex protein 1 subunit gamma"/>
    <property type="match status" value="1"/>
</dbReference>
<dbReference type="SUPFAM" id="SSF54849">
    <property type="entry name" value="GroEL-intermediate domain like"/>
    <property type="match status" value="1"/>
</dbReference>
<dbReference type="Gene3D" id="1.10.560.10">
    <property type="entry name" value="GroEL-like equatorial domain"/>
    <property type="match status" value="1"/>
</dbReference>
<dbReference type="SUPFAM" id="SSF48592">
    <property type="entry name" value="GroEL equatorial domain-like"/>
    <property type="match status" value="1"/>
</dbReference>
<dbReference type="EMBL" id="FN668689">
    <property type="protein sequence ID" value="CBK24750.2"/>
    <property type="molecule type" value="Genomic_DNA"/>
</dbReference>
<reference evidence="12" key="1">
    <citation type="submission" date="2010-02" db="EMBL/GenBank/DDBJ databases">
        <title>Sequencing and annotation of the Blastocystis hominis genome.</title>
        <authorList>
            <person name="Wincker P."/>
        </authorList>
    </citation>
    <scope>NUCLEOTIDE SEQUENCE</scope>
    <source>
        <strain evidence="12">Singapore isolate B</strain>
    </source>
</reference>
<evidence type="ECO:0000256" key="10">
    <source>
        <dbReference type="RuleBase" id="RU004187"/>
    </source>
</evidence>
<evidence type="ECO:0000256" key="7">
    <source>
        <dbReference type="ARBA" id="ARBA00022840"/>
    </source>
</evidence>
<dbReference type="GeneID" id="24921474"/>
<evidence type="ECO:0000256" key="11">
    <source>
        <dbReference type="RuleBase" id="RU004191"/>
    </source>
</evidence>
<dbReference type="GO" id="GO:0005832">
    <property type="term" value="C:chaperonin-containing T-complex"/>
    <property type="evidence" value="ECO:0007669"/>
    <property type="project" value="UniProtKB-ARBA"/>
</dbReference>
<dbReference type="InterPro" id="IPR002423">
    <property type="entry name" value="Cpn60/GroEL/TCP-1"/>
</dbReference>
<evidence type="ECO:0000256" key="9">
    <source>
        <dbReference type="ARBA" id="ARBA00024677"/>
    </source>
</evidence>